<name>A0A0A9E5K9_ARUDO</name>
<protein>
    <submittedName>
        <fullName evidence="1">Uncharacterized protein</fullName>
    </submittedName>
</protein>
<accession>A0A0A9E5K9</accession>
<sequence length="72" mass="8305">MCKYCRNKIHQTYRGLQARCHHTMMRYLRSSTVSRVALPLDSSLPKADWTICLLLLRAKIGSSTVSLIVRRV</sequence>
<proteinExistence type="predicted"/>
<dbReference type="EMBL" id="GBRH01201846">
    <property type="protein sequence ID" value="JAD96049.1"/>
    <property type="molecule type" value="Transcribed_RNA"/>
</dbReference>
<reference evidence="1" key="2">
    <citation type="journal article" date="2015" name="Data Brief">
        <title>Shoot transcriptome of the giant reed, Arundo donax.</title>
        <authorList>
            <person name="Barrero R.A."/>
            <person name="Guerrero F.D."/>
            <person name="Moolhuijzen P."/>
            <person name="Goolsby J.A."/>
            <person name="Tidwell J."/>
            <person name="Bellgard S.E."/>
            <person name="Bellgard M.I."/>
        </authorList>
    </citation>
    <scope>NUCLEOTIDE SEQUENCE</scope>
    <source>
        <tissue evidence="1">Shoot tissue taken approximately 20 cm above the soil surface</tissue>
    </source>
</reference>
<evidence type="ECO:0000313" key="1">
    <source>
        <dbReference type="EMBL" id="JAD96049.1"/>
    </source>
</evidence>
<organism evidence="1">
    <name type="scientific">Arundo donax</name>
    <name type="common">Giant reed</name>
    <name type="synonym">Donax arundinaceus</name>
    <dbReference type="NCBI Taxonomy" id="35708"/>
    <lineage>
        <taxon>Eukaryota</taxon>
        <taxon>Viridiplantae</taxon>
        <taxon>Streptophyta</taxon>
        <taxon>Embryophyta</taxon>
        <taxon>Tracheophyta</taxon>
        <taxon>Spermatophyta</taxon>
        <taxon>Magnoliopsida</taxon>
        <taxon>Liliopsida</taxon>
        <taxon>Poales</taxon>
        <taxon>Poaceae</taxon>
        <taxon>PACMAD clade</taxon>
        <taxon>Arundinoideae</taxon>
        <taxon>Arundineae</taxon>
        <taxon>Arundo</taxon>
    </lineage>
</organism>
<dbReference type="AlphaFoldDB" id="A0A0A9E5K9"/>
<reference evidence="1" key="1">
    <citation type="submission" date="2014-09" db="EMBL/GenBank/DDBJ databases">
        <authorList>
            <person name="Magalhaes I.L.F."/>
            <person name="Oliveira U."/>
            <person name="Santos F.R."/>
            <person name="Vidigal T.H.D.A."/>
            <person name="Brescovit A.D."/>
            <person name="Santos A.J."/>
        </authorList>
    </citation>
    <scope>NUCLEOTIDE SEQUENCE</scope>
    <source>
        <tissue evidence="1">Shoot tissue taken approximately 20 cm above the soil surface</tissue>
    </source>
</reference>